<proteinExistence type="predicted"/>
<dbReference type="Proteomes" id="UP000521199">
    <property type="component" value="Unassembled WGS sequence"/>
</dbReference>
<dbReference type="AlphaFoldDB" id="A0A7W8G0N0"/>
<dbReference type="InterPro" id="IPR011701">
    <property type="entry name" value="MFS"/>
</dbReference>
<dbReference type="PROSITE" id="PS50850">
    <property type="entry name" value="MFS"/>
    <property type="match status" value="1"/>
</dbReference>
<dbReference type="PRINTS" id="PR01035">
    <property type="entry name" value="TCRTETA"/>
</dbReference>
<keyword evidence="3 6" id="KW-0812">Transmembrane</keyword>
<dbReference type="InterPro" id="IPR020846">
    <property type="entry name" value="MFS_dom"/>
</dbReference>
<feature type="transmembrane region" description="Helical" evidence="6">
    <location>
        <begin position="291"/>
        <end position="308"/>
    </location>
</feature>
<feature type="transmembrane region" description="Helical" evidence="6">
    <location>
        <begin position="260"/>
        <end position="279"/>
    </location>
</feature>
<comment type="subcellular location">
    <subcellularLocation>
        <location evidence="1">Membrane</location>
        <topology evidence="1">Multi-pass membrane protein</topology>
    </subcellularLocation>
</comment>
<feature type="domain" description="Major facilitator superfamily (MFS) profile" evidence="7">
    <location>
        <begin position="14"/>
        <end position="410"/>
    </location>
</feature>
<reference evidence="8 9" key="1">
    <citation type="submission" date="2020-08" db="EMBL/GenBank/DDBJ databases">
        <title>Genomic Encyclopedia of Type Strains, Phase IV (KMG-IV): sequencing the most valuable type-strain genomes for metagenomic binning, comparative biology and taxonomic classification.</title>
        <authorList>
            <person name="Goeker M."/>
        </authorList>
    </citation>
    <scope>NUCLEOTIDE SEQUENCE [LARGE SCALE GENOMIC DNA]</scope>
    <source>
        <strain evidence="8 9">DSM 24163</strain>
    </source>
</reference>
<comment type="caution">
    <text evidence="8">The sequence shown here is derived from an EMBL/GenBank/DDBJ whole genome shotgun (WGS) entry which is preliminary data.</text>
</comment>
<keyword evidence="5 6" id="KW-0472">Membrane</keyword>
<evidence type="ECO:0000256" key="2">
    <source>
        <dbReference type="ARBA" id="ARBA00022448"/>
    </source>
</evidence>
<dbReference type="CDD" id="cd17388">
    <property type="entry name" value="MFS_TetA"/>
    <property type="match status" value="1"/>
</dbReference>
<dbReference type="GO" id="GO:0022857">
    <property type="term" value="F:transmembrane transporter activity"/>
    <property type="evidence" value="ECO:0007669"/>
    <property type="project" value="InterPro"/>
</dbReference>
<evidence type="ECO:0000256" key="5">
    <source>
        <dbReference type="ARBA" id="ARBA00023136"/>
    </source>
</evidence>
<feature type="transmembrane region" description="Helical" evidence="6">
    <location>
        <begin position="171"/>
        <end position="191"/>
    </location>
</feature>
<feature type="transmembrane region" description="Helical" evidence="6">
    <location>
        <begin position="109"/>
        <end position="130"/>
    </location>
</feature>
<evidence type="ECO:0000256" key="6">
    <source>
        <dbReference type="SAM" id="Phobius"/>
    </source>
</evidence>
<dbReference type="InterPro" id="IPR036259">
    <property type="entry name" value="MFS_trans_sf"/>
</dbReference>
<evidence type="ECO:0000259" key="7">
    <source>
        <dbReference type="PROSITE" id="PS50850"/>
    </source>
</evidence>
<evidence type="ECO:0000256" key="4">
    <source>
        <dbReference type="ARBA" id="ARBA00022989"/>
    </source>
</evidence>
<dbReference type="RefSeq" id="WP_343059238.1">
    <property type="nucleotide sequence ID" value="NZ_JACHHP010000002.1"/>
</dbReference>
<feature type="transmembrane region" description="Helical" evidence="6">
    <location>
        <begin position="387"/>
        <end position="407"/>
    </location>
</feature>
<feature type="transmembrane region" description="Helical" evidence="6">
    <location>
        <begin position="314"/>
        <end position="332"/>
    </location>
</feature>
<protein>
    <submittedName>
        <fullName evidence="8">DHA1 family tetracycline resistance protein-like MFS transporter</fullName>
    </submittedName>
</protein>
<evidence type="ECO:0000256" key="3">
    <source>
        <dbReference type="ARBA" id="ARBA00022692"/>
    </source>
</evidence>
<feature type="transmembrane region" description="Helical" evidence="6">
    <location>
        <begin position="224"/>
        <end position="248"/>
    </location>
</feature>
<dbReference type="PANTHER" id="PTHR23504:SF15">
    <property type="entry name" value="MAJOR FACILITATOR SUPERFAMILY (MFS) PROFILE DOMAIN-CONTAINING PROTEIN"/>
    <property type="match status" value="1"/>
</dbReference>
<keyword evidence="4 6" id="KW-1133">Transmembrane helix</keyword>
<dbReference type="EMBL" id="JACHHP010000002">
    <property type="protein sequence ID" value="MBB5207953.1"/>
    <property type="molecule type" value="Genomic_DNA"/>
</dbReference>
<evidence type="ECO:0000256" key="1">
    <source>
        <dbReference type="ARBA" id="ARBA00004141"/>
    </source>
</evidence>
<dbReference type="SUPFAM" id="SSF103473">
    <property type="entry name" value="MFS general substrate transporter"/>
    <property type="match status" value="1"/>
</dbReference>
<feature type="transmembrane region" description="Helical" evidence="6">
    <location>
        <begin position="84"/>
        <end position="103"/>
    </location>
</feature>
<dbReference type="Gene3D" id="1.20.1250.20">
    <property type="entry name" value="MFS general substrate transporter like domains"/>
    <property type="match status" value="1"/>
</dbReference>
<evidence type="ECO:0000313" key="9">
    <source>
        <dbReference type="Proteomes" id="UP000521199"/>
    </source>
</evidence>
<organism evidence="8 9">
    <name type="scientific">Chiayiivirga flava</name>
    <dbReference type="NCBI Taxonomy" id="659595"/>
    <lineage>
        <taxon>Bacteria</taxon>
        <taxon>Pseudomonadati</taxon>
        <taxon>Pseudomonadota</taxon>
        <taxon>Gammaproteobacteria</taxon>
        <taxon>Lysobacterales</taxon>
        <taxon>Lysobacteraceae</taxon>
        <taxon>Chiayiivirga</taxon>
    </lineage>
</organism>
<sequence length="415" mass="42974">MDIQQSGAPVRRAALVFIFVTVAIDILAFGLIIPVLPHLIEGFLGGDVARAAMWVGIFGTVYAAMQFAAAPVQGALSDRYGRRPVILLSSLGLGLDFFLMAVAQTLPLLLVARLISGVTAASFTIANAYIADVTPADRRAAGYGVVGAAFGLGFVLGPALGGVLGDIDVRLPFYAAGGLAVLNFLYGWFVLPESLPPQRRSTRLEWRHASPLGAITLFRRHPQIVGLAAVAGLSAVAHYVLPSTFVLYAWHRYGWDIGTVGWVLAGVGVCSALVQGVLVGPAVRAIGERRTLLLGLCAGAAGFAIYGLAPDGRWFLLGIPVMALWGFASPALQAMLTREVGSSEQGRLQGSLGSLASVAGIVGPLLFATTFATFIAPGSAVDLPGAAFLLASGLLLLAAAVASVVTLSRASRVTA</sequence>
<feature type="transmembrane region" description="Helical" evidence="6">
    <location>
        <begin position="12"/>
        <end position="33"/>
    </location>
</feature>
<keyword evidence="9" id="KW-1185">Reference proteome</keyword>
<feature type="transmembrane region" description="Helical" evidence="6">
    <location>
        <begin position="53"/>
        <end position="72"/>
    </location>
</feature>
<name>A0A7W8G0N0_9GAMM</name>
<keyword evidence="2" id="KW-0813">Transport</keyword>
<feature type="transmembrane region" description="Helical" evidence="6">
    <location>
        <begin position="352"/>
        <end position="375"/>
    </location>
</feature>
<feature type="transmembrane region" description="Helical" evidence="6">
    <location>
        <begin position="142"/>
        <end position="165"/>
    </location>
</feature>
<evidence type="ECO:0000313" key="8">
    <source>
        <dbReference type="EMBL" id="MBB5207953.1"/>
    </source>
</evidence>
<dbReference type="InterPro" id="IPR001958">
    <property type="entry name" value="Tet-R_TetA/multi-R_MdtG-like"/>
</dbReference>
<dbReference type="PANTHER" id="PTHR23504">
    <property type="entry name" value="MAJOR FACILITATOR SUPERFAMILY DOMAIN-CONTAINING PROTEIN 10"/>
    <property type="match status" value="1"/>
</dbReference>
<gene>
    <name evidence="8" type="ORF">HNQ52_001482</name>
</gene>
<accession>A0A7W8G0N0</accession>
<dbReference type="Pfam" id="PF07690">
    <property type="entry name" value="MFS_1"/>
    <property type="match status" value="1"/>
</dbReference>
<dbReference type="GO" id="GO:0016020">
    <property type="term" value="C:membrane"/>
    <property type="evidence" value="ECO:0007669"/>
    <property type="project" value="UniProtKB-SubCell"/>
</dbReference>